<protein>
    <submittedName>
        <fullName evidence="2">Uncharacterized protein</fullName>
    </submittedName>
</protein>
<feature type="compositionally biased region" description="Low complexity" evidence="1">
    <location>
        <begin position="9"/>
        <end position="44"/>
    </location>
</feature>
<dbReference type="Proteomes" id="UP001501183">
    <property type="component" value="Unassembled WGS sequence"/>
</dbReference>
<evidence type="ECO:0000313" key="2">
    <source>
        <dbReference type="EMBL" id="GAA4481137.1"/>
    </source>
</evidence>
<sequence length="82" mass="8563">MPATSQGQRRPAITAAAPIAARQSKVNSVSTSPTPSAPVTGAASARPPAITTAEIKRRIAAMFADEPGEPDRSRAQRRQAVR</sequence>
<accession>A0ABP8P5P9</accession>
<proteinExistence type="predicted"/>
<evidence type="ECO:0000313" key="3">
    <source>
        <dbReference type="Proteomes" id="UP001501183"/>
    </source>
</evidence>
<feature type="region of interest" description="Disordered" evidence="1">
    <location>
        <begin position="62"/>
        <end position="82"/>
    </location>
</feature>
<keyword evidence="3" id="KW-1185">Reference proteome</keyword>
<organism evidence="2 3">
    <name type="scientific">Rhodococcus olei</name>
    <dbReference type="NCBI Taxonomy" id="2161675"/>
    <lineage>
        <taxon>Bacteria</taxon>
        <taxon>Bacillati</taxon>
        <taxon>Actinomycetota</taxon>
        <taxon>Actinomycetes</taxon>
        <taxon>Mycobacteriales</taxon>
        <taxon>Nocardiaceae</taxon>
        <taxon>Rhodococcus</taxon>
    </lineage>
</organism>
<comment type="caution">
    <text evidence="2">The sequence shown here is derived from an EMBL/GenBank/DDBJ whole genome shotgun (WGS) entry which is preliminary data.</text>
</comment>
<gene>
    <name evidence="2" type="ORF">GCM10023094_28790</name>
</gene>
<dbReference type="EMBL" id="BAABFB010000046">
    <property type="protein sequence ID" value="GAA4481137.1"/>
    <property type="molecule type" value="Genomic_DNA"/>
</dbReference>
<feature type="region of interest" description="Disordered" evidence="1">
    <location>
        <begin position="1"/>
        <end position="49"/>
    </location>
</feature>
<evidence type="ECO:0000256" key="1">
    <source>
        <dbReference type="SAM" id="MobiDB-lite"/>
    </source>
</evidence>
<reference evidence="3" key="1">
    <citation type="journal article" date="2019" name="Int. J. Syst. Evol. Microbiol.">
        <title>The Global Catalogue of Microorganisms (GCM) 10K type strain sequencing project: providing services to taxonomists for standard genome sequencing and annotation.</title>
        <authorList>
            <consortium name="The Broad Institute Genomics Platform"/>
            <consortium name="The Broad Institute Genome Sequencing Center for Infectious Disease"/>
            <person name="Wu L."/>
            <person name="Ma J."/>
        </authorList>
    </citation>
    <scope>NUCLEOTIDE SEQUENCE [LARGE SCALE GENOMIC DNA]</scope>
    <source>
        <strain evidence="3">JCM 32206</strain>
    </source>
</reference>
<name>A0ABP8P5P9_9NOCA</name>